<dbReference type="GO" id="GO:0000166">
    <property type="term" value="F:nucleotide binding"/>
    <property type="evidence" value="ECO:0007669"/>
    <property type="project" value="InterPro"/>
</dbReference>
<proteinExistence type="predicted"/>
<evidence type="ECO:0000259" key="2">
    <source>
        <dbReference type="Pfam" id="PF22725"/>
    </source>
</evidence>
<accession>A0A7W9L3F9</accession>
<evidence type="ECO:0000313" key="3">
    <source>
        <dbReference type="EMBL" id="MBB5754523.1"/>
    </source>
</evidence>
<protein>
    <submittedName>
        <fullName evidence="3">Putative dehydrogenase</fullName>
    </submittedName>
</protein>
<dbReference type="AlphaFoldDB" id="A0A7W9L3F9"/>
<dbReference type="RefSeq" id="WP_183857958.1">
    <property type="nucleotide sequence ID" value="NZ_JACHOO010000008.1"/>
</dbReference>
<gene>
    <name evidence="3" type="ORF">GGQ63_003609</name>
</gene>
<dbReference type="Gene3D" id="3.30.360.10">
    <property type="entry name" value="Dihydrodipicolinate Reductase, domain 2"/>
    <property type="match status" value="1"/>
</dbReference>
<feature type="domain" description="GFO/IDH/MocA-like oxidoreductase" evidence="2">
    <location>
        <begin position="136"/>
        <end position="270"/>
    </location>
</feature>
<dbReference type="InterPro" id="IPR055170">
    <property type="entry name" value="GFO_IDH_MocA-like_dom"/>
</dbReference>
<dbReference type="Proteomes" id="UP000523821">
    <property type="component" value="Unassembled WGS sequence"/>
</dbReference>
<dbReference type="Pfam" id="PF22725">
    <property type="entry name" value="GFO_IDH_MocA_C3"/>
    <property type="match status" value="1"/>
</dbReference>
<dbReference type="InterPro" id="IPR000683">
    <property type="entry name" value="Gfo/Idh/MocA-like_OxRdtase_N"/>
</dbReference>
<dbReference type="InterPro" id="IPR036291">
    <property type="entry name" value="NAD(P)-bd_dom_sf"/>
</dbReference>
<evidence type="ECO:0000259" key="1">
    <source>
        <dbReference type="Pfam" id="PF01408"/>
    </source>
</evidence>
<dbReference type="PANTHER" id="PTHR43377:SF1">
    <property type="entry name" value="BILIVERDIN REDUCTASE A"/>
    <property type="match status" value="1"/>
</dbReference>
<dbReference type="PANTHER" id="PTHR43377">
    <property type="entry name" value="BILIVERDIN REDUCTASE A"/>
    <property type="match status" value="1"/>
</dbReference>
<name>A0A7W9L3F9_9HYPH</name>
<evidence type="ECO:0000313" key="4">
    <source>
        <dbReference type="Proteomes" id="UP000523821"/>
    </source>
</evidence>
<dbReference type="EMBL" id="JACHOO010000008">
    <property type="protein sequence ID" value="MBB5754523.1"/>
    <property type="molecule type" value="Genomic_DNA"/>
</dbReference>
<dbReference type="InterPro" id="IPR051450">
    <property type="entry name" value="Gfo/Idh/MocA_Oxidoreductases"/>
</dbReference>
<reference evidence="3 4" key="1">
    <citation type="submission" date="2020-08" db="EMBL/GenBank/DDBJ databases">
        <title>Genomic Encyclopedia of Type Strains, Phase IV (KMG-IV): sequencing the most valuable type-strain genomes for metagenomic binning, comparative biology and taxonomic classification.</title>
        <authorList>
            <person name="Goeker M."/>
        </authorList>
    </citation>
    <scope>NUCLEOTIDE SEQUENCE [LARGE SCALE GENOMIC DNA]</scope>
    <source>
        <strain evidence="3 4">DSM 16268</strain>
    </source>
</reference>
<feature type="domain" description="Gfo/Idh/MocA-like oxidoreductase N-terminal" evidence="1">
    <location>
        <begin position="7"/>
        <end position="124"/>
    </location>
</feature>
<organism evidence="3 4">
    <name type="scientific">Prosthecomicrobium pneumaticum</name>
    <dbReference type="NCBI Taxonomy" id="81895"/>
    <lineage>
        <taxon>Bacteria</taxon>
        <taxon>Pseudomonadati</taxon>
        <taxon>Pseudomonadota</taxon>
        <taxon>Alphaproteobacteria</taxon>
        <taxon>Hyphomicrobiales</taxon>
        <taxon>Kaistiaceae</taxon>
        <taxon>Prosthecomicrobium</taxon>
    </lineage>
</organism>
<dbReference type="SUPFAM" id="SSF55347">
    <property type="entry name" value="Glyceraldehyde-3-phosphate dehydrogenase-like, C-terminal domain"/>
    <property type="match status" value="1"/>
</dbReference>
<sequence length="349" mass="37594">MTDRKARIGVIGAGWWAVVNHIPVVKANPNAMLAAVNRLGRAELEAVRQEFDVPHAFEDYTEMLAKVRLDGVIIASPHVNHHEHALAALAKGCHVLVEKPLATNAADARAIVAAAEAAGKQVVVPYGWNFKPFTDEARRLIAGGAIGRIEHVVLQMASALDDLMAGKPMQETEGAMFRPPASTWADPKRAGGYGWGQLVHALGLFFRIADLAPAEVFAAVGRSPSGVDYYDAAVVRFENGATASLSGSSTVPKHRSVQIDLRVFGSEGMMTLNTEEERLEIRRRDGRDIIVPLAPGEGGYACEEPVNVFIDICRGLPVENRACGLVGQRAVEVLDAMYRSAESGRMEAV</sequence>
<keyword evidence="4" id="KW-1185">Reference proteome</keyword>
<dbReference type="SUPFAM" id="SSF51735">
    <property type="entry name" value="NAD(P)-binding Rossmann-fold domains"/>
    <property type="match status" value="1"/>
</dbReference>
<dbReference type="Pfam" id="PF01408">
    <property type="entry name" value="GFO_IDH_MocA"/>
    <property type="match status" value="1"/>
</dbReference>
<dbReference type="Gene3D" id="3.40.50.720">
    <property type="entry name" value="NAD(P)-binding Rossmann-like Domain"/>
    <property type="match status" value="1"/>
</dbReference>
<comment type="caution">
    <text evidence="3">The sequence shown here is derived from an EMBL/GenBank/DDBJ whole genome shotgun (WGS) entry which is preliminary data.</text>
</comment>